<dbReference type="AlphaFoldDB" id="A0A392SAH1"/>
<protein>
    <submittedName>
        <fullName evidence="2">Uncharacterized protein</fullName>
    </submittedName>
</protein>
<comment type="caution">
    <text evidence="2">The sequence shown here is derived from an EMBL/GenBank/DDBJ whole genome shotgun (WGS) entry which is preliminary data.</text>
</comment>
<feature type="region of interest" description="Disordered" evidence="1">
    <location>
        <begin position="18"/>
        <end position="66"/>
    </location>
</feature>
<keyword evidence="3" id="KW-1185">Reference proteome</keyword>
<dbReference type="EMBL" id="LXQA010349259">
    <property type="protein sequence ID" value="MCI45838.1"/>
    <property type="molecule type" value="Genomic_DNA"/>
</dbReference>
<organism evidence="2 3">
    <name type="scientific">Trifolium medium</name>
    <dbReference type="NCBI Taxonomy" id="97028"/>
    <lineage>
        <taxon>Eukaryota</taxon>
        <taxon>Viridiplantae</taxon>
        <taxon>Streptophyta</taxon>
        <taxon>Embryophyta</taxon>
        <taxon>Tracheophyta</taxon>
        <taxon>Spermatophyta</taxon>
        <taxon>Magnoliopsida</taxon>
        <taxon>eudicotyledons</taxon>
        <taxon>Gunneridae</taxon>
        <taxon>Pentapetalae</taxon>
        <taxon>rosids</taxon>
        <taxon>fabids</taxon>
        <taxon>Fabales</taxon>
        <taxon>Fabaceae</taxon>
        <taxon>Papilionoideae</taxon>
        <taxon>50 kb inversion clade</taxon>
        <taxon>NPAAA clade</taxon>
        <taxon>Hologalegina</taxon>
        <taxon>IRL clade</taxon>
        <taxon>Trifolieae</taxon>
        <taxon>Trifolium</taxon>
    </lineage>
</organism>
<dbReference type="Proteomes" id="UP000265520">
    <property type="component" value="Unassembled WGS sequence"/>
</dbReference>
<sequence length="66" mass="7486">MINCVLDSLRVKLVVVTSKTKGSKKPPKRSIKRKRFKWKTKEKSPKSDPTSVNSGLVDHKVAPLQR</sequence>
<reference evidence="2 3" key="1">
    <citation type="journal article" date="2018" name="Front. Plant Sci.">
        <title>Red Clover (Trifolium pratense) and Zigzag Clover (T. medium) - A Picture of Genomic Similarities and Differences.</title>
        <authorList>
            <person name="Dluhosova J."/>
            <person name="Istvanek J."/>
            <person name="Nedelnik J."/>
            <person name="Repkova J."/>
        </authorList>
    </citation>
    <scope>NUCLEOTIDE SEQUENCE [LARGE SCALE GENOMIC DNA]</scope>
    <source>
        <strain evidence="3">cv. 10/8</strain>
        <tissue evidence="2">Leaf</tissue>
    </source>
</reference>
<proteinExistence type="predicted"/>
<name>A0A392SAH1_9FABA</name>
<feature type="non-terminal residue" evidence="2">
    <location>
        <position position="66"/>
    </location>
</feature>
<evidence type="ECO:0000313" key="2">
    <source>
        <dbReference type="EMBL" id="MCI45838.1"/>
    </source>
</evidence>
<feature type="compositionally biased region" description="Basic and acidic residues" evidence="1">
    <location>
        <begin position="57"/>
        <end position="66"/>
    </location>
</feature>
<evidence type="ECO:0000313" key="3">
    <source>
        <dbReference type="Proteomes" id="UP000265520"/>
    </source>
</evidence>
<accession>A0A392SAH1</accession>
<feature type="compositionally biased region" description="Basic residues" evidence="1">
    <location>
        <begin position="21"/>
        <end position="38"/>
    </location>
</feature>
<evidence type="ECO:0000256" key="1">
    <source>
        <dbReference type="SAM" id="MobiDB-lite"/>
    </source>
</evidence>